<name>A0A0X3NUQ2_SCHSO</name>
<gene>
    <name evidence="3" type="ORF">TR148772</name>
</gene>
<dbReference type="InterPro" id="IPR036691">
    <property type="entry name" value="Endo/exonu/phosph_ase_sf"/>
</dbReference>
<dbReference type="Gene3D" id="3.60.10.10">
    <property type="entry name" value="Endonuclease/exonuclease/phosphatase"/>
    <property type="match status" value="1"/>
</dbReference>
<dbReference type="PANTHER" id="PTHR12121">
    <property type="entry name" value="CARBON CATABOLITE REPRESSOR PROTEIN 4"/>
    <property type="match status" value="1"/>
</dbReference>
<feature type="compositionally biased region" description="Low complexity" evidence="1">
    <location>
        <begin position="909"/>
        <end position="919"/>
    </location>
</feature>
<feature type="region of interest" description="Disordered" evidence="1">
    <location>
        <begin position="143"/>
        <end position="169"/>
    </location>
</feature>
<sequence length="919" mass="101599">MREGLKSVRVDDNPPFVPSPVSCSGLNCGLAVVTATTEACLTSKPICITGDATESSGSEDSSDGNSPLPTDSPTSSEGFFAEYPPPKSPRRRSRRPHRPPLTHNASTDSGVSEPPLKPHLPTCTAVVHNTLNHRLRRQQIHYLSSDSQPQSDQSPLLPRSPPASPPLNHKEAALLHGYPLNARQITYSGPPVLPYPIGVSFVQTVYGILPAPIGFFPHNSLRHSAPSSEYRSQTSSKALIPPPFLPPPAGVMLDLTGMDVSVSVERLPPVHPRPLSFPPRHPFPPAYKAQLEQQQQQSPPPPYRGHHPAWPATSPATTYRRSLFSSSPASSVSSDEALASSESDEDLHHSNSDSLSSLTEDSPSARQSYLALRYRQLAVRGSQPVGWKPTHYPLQHNIHCLHHHHHQQYNQEQYAPFHVGAPHPALIHIPTPLRLPRAQDHCKSLRTCLVPYSEFRNYFNSTPPQRQWRRLEDPSKDGFAFTLMCYNVLSPNYATSSQYPYCPTWAMDWDYRRRGILEELKLYNPHIICLQEIDTDQFEDVFRLELGKAGYEGIFIPKSRYRTMDPSASRKVDGCAIFWLTDKFELIAHFNHEFMLSCSSVSEHPSALLLNRVMTRDNVALSAVFKTKGPGNVAGRRFCVSTGHIHWDPEQSDVKLIQSIMWTAELWAHLEQLSAAPLEKNSGVGAMESGAASKIPVIFCGDFNSLPTSGVVEFLSKGCVPKSHVEFLNFGFNYQFEDWKMLEKWAVDGDILRHKFDFSRAYAEGDGLRLTNFTYDFKGMIDYIFYTRQHFRLLGSLDQIADSWFADEKILGCPHIHVPSDHFSLLVEFDLLAAPRGLIVSEAVGTASSDTTTLTTATAAINNPISKSAKRLATTGLSRAASSDSRNESTAKAPILNGGSGGVGGGTSNGTASGRQKKR</sequence>
<evidence type="ECO:0000256" key="1">
    <source>
        <dbReference type="SAM" id="MobiDB-lite"/>
    </source>
</evidence>
<dbReference type="SUPFAM" id="SSF56219">
    <property type="entry name" value="DNase I-like"/>
    <property type="match status" value="1"/>
</dbReference>
<dbReference type="InterPro" id="IPR050410">
    <property type="entry name" value="CCR4/nocturin_mRNA_transcr"/>
</dbReference>
<dbReference type="EMBL" id="GEEE01019917">
    <property type="protein sequence ID" value="JAP43308.1"/>
    <property type="molecule type" value="Transcribed_RNA"/>
</dbReference>
<evidence type="ECO:0000313" key="3">
    <source>
        <dbReference type="EMBL" id="JAP43308.1"/>
    </source>
</evidence>
<dbReference type="PANTHER" id="PTHR12121:SF100">
    <property type="entry name" value="POLY(A)-SPECIFIC RIBONUCLEASE"/>
    <property type="match status" value="1"/>
</dbReference>
<feature type="compositionally biased region" description="Pro residues" evidence="1">
    <location>
        <begin position="271"/>
        <end position="285"/>
    </location>
</feature>
<feature type="compositionally biased region" description="Low complexity" evidence="1">
    <location>
        <begin position="352"/>
        <end position="362"/>
    </location>
</feature>
<proteinExistence type="predicted"/>
<feature type="compositionally biased region" description="Polar residues" evidence="1">
    <location>
        <begin position="65"/>
        <end position="77"/>
    </location>
</feature>
<feature type="region of interest" description="Disordered" evidence="1">
    <location>
        <begin position="271"/>
        <end position="362"/>
    </location>
</feature>
<feature type="region of interest" description="Disordered" evidence="1">
    <location>
        <begin position="876"/>
        <end position="919"/>
    </location>
</feature>
<feature type="compositionally biased region" description="Low complexity" evidence="1">
    <location>
        <begin position="143"/>
        <end position="157"/>
    </location>
</feature>
<protein>
    <recommendedName>
        <fullName evidence="2">Endonuclease/exonuclease/phosphatase domain-containing protein</fullName>
    </recommendedName>
</protein>
<feature type="compositionally biased region" description="Basic residues" evidence="1">
    <location>
        <begin position="88"/>
        <end position="100"/>
    </location>
</feature>
<organism evidence="3">
    <name type="scientific">Schistocephalus solidus</name>
    <name type="common">Tapeworm</name>
    <dbReference type="NCBI Taxonomy" id="70667"/>
    <lineage>
        <taxon>Eukaryota</taxon>
        <taxon>Metazoa</taxon>
        <taxon>Spiralia</taxon>
        <taxon>Lophotrochozoa</taxon>
        <taxon>Platyhelminthes</taxon>
        <taxon>Cestoda</taxon>
        <taxon>Eucestoda</taxon>
        <taxon>Diphyllobothriidea</taxon>
        <taxon>Diphyllobothriidae</taxon>
        <taxon>Schistocephalus</taxon>
    </lineage>
</organism>
<feature type="compositionally biased region" description="Low complexity" evidence="1">
    <location>
        <begin position="322"/>
        <end position="341"/>
    </location>
</feature>
<dbReference type="GO" id="GO:0000175">
    <property type="term" value="F:3'-5'-RNA exonuclease activity"/>
    <property type="evidence" value="ECO:0007669"/>
    <property type="project" value="TreeGrafter"/>
</dbReference>
<dbReference type="AlphaFoldDB" id="A0A0X3NUQ2"/>
<feature type="domain" description="Endonuclease/exonuclease/phosphatase" evidence="2">
    <location>
        <begin position="485"/>
        <end position="594"/>
    </location>
</feature>
<evidence type="ECO:0000259" key="2">
    <source>
        <dbReference type="Pfam" id="PF03372"/>
    </source>
</evidence>
<reference evidence="3" key="1">
    <citation type="submission" date="2016-01" db="EMBL/GenBank/DDBJ databases">
        <title>Reference transcriptome for the parasite Schistocephalus solidus: insights into the molecular evolution of parasitism.</title>
        <authorList>
            <person name="Hebert F.O."/>
            <person name="Grambauer S."/>
            <person name="Barber I."/>
            <person name="Landry C.R."/>
            <person name="Aubin-Horth N."/>
        </authorList>
    </citation>
    <scope>NUCLEOTIDE SEQUENCE</scope>
</reference>
<dbReference type="InterPro" id="IPR005135">
    <property type="entry name" value="Endo/exonuclease/phosphatase"/>
</dbReference>
<feature type="compositionally biased region" description="Gly residues" evidence="1">
    <location>
        <begin position="898"/>
        <end position="908"/>
    </location>
</feature>
<feature type="compositionally biased region" description="Polar residues" evidence="1">
    <location>
        <begin position="876"/>
        <end position="890"/>
    </location>
</feature>
<accession>A0A0X3NUQ2</accession>
<dbReference type="Pfam" id="PF03372">
    <property type="entry name" value="Exo_endo_phos"/>
    <property type="match status" value="1"/>
</dbReference>
<feature type="region of interest" description="Disordered" evidence="1">
    <location>
        <begin position="51"/>
        <end position="121"/>
    </location>
</feature>